<dbReference type="InterPro" id="IPR006224">
    <property type="entry name" value="PsdUridine_synth_RluA-like_CS"/>
</dbReference>
<sequence>MLSGESCFTPFKESIADHCLPQRFTYPFYYQPHPLALVAVKELQQYLTNQCQWHHNFGIPSHQLTTPSAIPEEVSGKMFGVLVVKNSHGELGYLSAFSGKLANQSCLAKFVPPVFDIQQEDNFFIEKQSVINNINQQISRLEQNPAIEQLSCQLIEQNSQFESELQAHREKMITNRQARKHKRLIAEQAYNDGDLNAQEYKAHSIQMSRESVEDKHALADLKQHWQEKIAAIESTLKPLEAALADLKKQRKKLSNALQKYLFKQYQFLNQSGEAQNLITLFKDSLFQTPPAGAGDCAAPKLLQYAFRHHLTPITMAEFWWGAAPKSEIRQHKNFYPACQGKCQPILTHMLAGMALDENPLLTNPAAGKPLPIVYHDQDIVVVNKPAEFLSVPGKSIADSVYSRIKEKFPQATGSLIVHRLDMATSGLLILALNPRAHKKLQQQFINKTIEKRYVAIIEGELTTETGSIDLPLTVDINDRPRQLVCFTHGKKALTRFEKYHPQPTFTSDKKLTKVYLYPKTGRTHQLRMHCAHFDGLNMPILGDDLYGKKANRLHLHAEYLAFEHPVTKKTMAFQQDAEF</sequence>
<evidence type="ECO:0000259" key="2">
    <source>
        <dbReference type="Pfam" id="PF00849"/>
    </source>
</evidence>
<comment type="caution">
    <text evidence="3">The sequence shown here is derived from an EMBL/GenBank/DDBJ whole genome shotgun (WGS) entry which is preliminary data.</text>
</comment>
<proteinExistence type="predicted"/>
<feature type="coiled-coil region" evidence="1">
    <location>
        <begin position="229"/>
        <end position="263"/>
    </location>
</feature>
<dbReference type="Gene3D" id="3.30.2350.10">
    <property type="entry name" value="Pseudouridine synthase"/>
    <property type="match status" value="1"/>
</dbReference>
<accession>A0ABU3A545</accession>
<dbReference type="PROSITE" id="PS01129">
    <property type="entry name" value="PSI_RLU"/>
    <property type="match status" value="1"/>
</dbReference>
<feature type="domain" description="Pseudouridine synthase RsuA/RluA-like" evidence="2">
    <location>
        <begin position="378"/>
        <end position="532"/>
    </location>
</feature>
<dbReference type="Proteomes" id="UP001266357">
    <property type="component" value="Unassembled WGS sequence"/>
</dbReference>
<dbReference type="InterPro" id="IPR020103">
    <property type="entry name" value="PsdUridine_synth_cat_dom_sf"/>
</dbReference>
<name>A0ABU3A545_9GAMM</name>
<protein>
    <submittedName>
        <fullName evidence="3">Pseudouridine synthase</fullName>
    </submittedName>
</protein>
<evidence type="ECO:0000313" key="4">
    <source>
        <dbReference type="Proteomes" id="UP001266357"/>
    </source>
</evidence>
<keyword evidence="4" id="KW-1185">Reference proteome</keyword>
<dbReference type="InterPro" id="IPR050188">
    <property type="entry name" value="RluA_PseudoU_synthase"/>
</dbReference>
<gene>
    <name evidence="3" type="ORF">RM573_15880</name>
</gene>
<dbReference type="RefSeq" id="WP_311584247.1">
    <property type="nucleotide sequence ID" value="NZ_JAVRIF010000011.1"/>
</dbReference>
<organism evidence="3 4">
    <name type="scientific">Thalassotalea castellviae</name>
    <dbReference type="NCBI Taxonomy" id="3075612"/>
    <lineage>
        <taxon>Bacteria</taxon>
        <taxon>Pseudomonadati</taxon>
        <taxon>Pseudomonadota</taxon>
        <taxon>Gammaproteobacteria</taxon>
        <taxon>Alteromonadales</taxon>
        <taxon>Colwelliaceae</taxon>
        <taxon>Thalassotalea</taxon>
    </lineage>
</organism>
<dbReference type="SUPFAM" id="SSF55120">
    <property type="entry name" value="Pseudouridine synthase"/>
    <property type="match status" value="1"/>
</dbReference>
<dbReference type="PANTHER" id="PTHR21600:SF89">
    <property type="entry name" value="RIBOSOMAL LARGE SUBUNIT PSEUDOURIDINE SYNTHASE A"/>
    <property type="match status" value="1"/>
</dbReference>
<dbReference type="CDD" id="cd02869">
    <property type="entry name" value="PseudoU_synth_RluA_like"/>
    <property type="match status" value="1"/>
</dbReference>
<reference evidence="3 4" key="1">
    <citation type="submission" date="2023-09" db="EMBL/GenBank/DDBJ databases">
        <authorList>
            <person name="Rey-Velasco X."/>
        </authorList>
    </citation>
    <scope>NUCLEOTIDE SEQUENCE [LARGE SCALE GENOMIC DNA]</scope>
    <source>
        <strain evidence="3 4">W431</strain>
    </source>
</reference>
<dbReference type="PANTHER" id="PTHR21600">
    <property type="entry name" value="MITOCHONDRIAL RNA PSEUDOURIDINE SYNTHASE"/>
    <property type="match status" value="1"/>
</dbReference>
<evidence type="ECO:0000256" key="1">
    <source>
        <dbReference type="SAM" id="Coils"/>
    </source>
</evidence>
<dbReference type="Pfam" id="PF00849">
    <property type="entry name" value="PseudoU_synth_2"/>
    <property type="match status" value="1"/>
</dbReference>
<keyword evidence="1" id="KW-0175">Coiled coil</keyword>
<evidence type="ECO:0000313" key="3">
    <source>
        <dbReference type="EMBL" id="MDT0605084.1"/>
    </source>
</evidence>
<dbReference type="InterPro" id="IPR006145">
    <property type="entry name" value="PsdUridine_synth_RsuA/RluA"/>
</dbReference>
<dbReference type="EMBL" id="JAVRIF010000011">
    <property type="protein sequence ID" value="MDT0605084.1"/>
    <property type="molecule type" value="Genomic_DNA"/>
</dbReference>